<evidence type="ECO:0000259" key="9">
    <source>
        <dbReference type="Pfam" id="PF01555"/>
    </source>
</evidence>
<keyword evidence="2 10" id="KW-0489">Methyltransferase</keyword>
<comment type="caution">
    <text evidence="10">The sequence shown here is derived from an EMBL/GenBank/DDBJ whole genome shotgun (WGS) entry which is preliminary data.</text>
</comment>
<dbReference type="GO" id="GO:0005737">
    <property type="term" value="C:cytoplasm"/>
    <property type="evidence" value="ECO:0007669"/>
    <property type="project" value="TreeGrafter"/>
</dbReference>
<dbReference type="SUPFAM" id="SSF53335">
    <property type="entry name" value="S-adenosyl-L-methionine-dependent methyltransferases"/>
    <property type="match status" value="1"/>
</dbReference>
<dbReference type="EMBL" id="LCQD01000003">
    <property type="protein sequence ID" value="KKW13209.1"/>
    <property type="molecule type" value="Genomic_DNA"/>
</dbReference>
<sequence>MSNPAGGHISIRNEDCLIGMSKIPTESVSVVVTSPPYNIGISYGVYKDALPAVSYGVFMDRWTRNTLRVLEQEGSVFLNLGSRPQDPGFPFRVLDIVTAGKRFKLQNVIHWIKSITIEDDPDSEYARKPPLSTGHFKPINSPRYLNDCHEYIFHLTKTGNVPLDRLAVGVPYTDKSNLKRGTRGKHGDVRCRGNNWFIPYPTIKERKTDRPHPASFPARLPEMCIRLHGVERTKLVLDPFMGIGSTALACQKLGVPCIGFDIDKDYCETTKHRLAQKDSDITVDIY</sequence>
<evidence type="ECO:0000313" key="10">
    <source>
        <dbReference type="EMBL" id="KKW13209.1"/>
    </source>
</evidence>
<dbReference type="Gene3D" id="3.40.50.150">
    <property type="entry name" value="Vaccinia Virus protein VP39"/>
    <property type="match status" value="1"/>
</dbReference>
<comment type="similarity">
    <text evidence="1">Belongs to the N(4)/N(6)-methyltransferase family. N(4) subfamily.</text>
</comment>
<dbReference type="InterPro" id="IPR029063">
    <property type="entry name" value="SAM-dependent_MTases_sf"/>
</dbReference>
<evidence type="ECO:0000256" key="6">
    <source>
        <dbReference type="ARBA" id="ARBA00023125"/>
    </source>
</evidence>
<evidence type="ECO:0000256" key="4">
    <source>
        <dbReference type="ARBA" id="ARBA00022691"/>
    </source>
</evidence>
<evidence type="ECO:0000256" key="5">
    <source>
        <dbReference type="ARBA" id="ARBA00022747"/>
    </source>
</evidence>
<accession>A0A0G1Z363</accession>
<dbReference type="GO" id="GO:0015667">
    <property type="term" value="F:site-specific DNA-methyltransferase (cytosine-N4-specific) activity"/>
    <property type="evidence" value="ECO:0007669"/>
    <property type="project" value="UniProtKB-EC"/>
</dbReference>
<dbReference type="GO" id="GO:0008170">
    <property type="term" value="F:N-methyltransferase activity"/>
    <property type="evidence" value="ECO:0007669"/>
    <property type="project" value="InterPro"/>
</dbReference>
<keyword evidence="5" id="KW-0680">Restriction system</keyword>
<dbReference type="EC" id="2.1.1.-" evidence="8"/>
<gene>
    <name evidence="10" type="ORF">UY48_C0003G0031</name>
</gene>
<keyword evidence="3" id="KW-0808">Transferase</keyword>
<reference evidence="10 11" key="1">
    <citation type="journal article" date="2015" name="Nature">
        <title>rRNA introns, odd ribosomes, and small enigmatic genomes across a large radiation of phyla.</title>
        <authorList>
            <person name="Brown C.T."/>
            <person name="Hug L.A."/>
            <person name="Thomas B.C."/>
            <person name="Sharon I."/>
            <person name="Castelle C.J."/>
            <person name="Singh A."/>
            <person name="Wilkins M.J."/>
            <person name="Williams K.H."/>
            <person name="Banfield J.F."/>
        </authorList>
    </citation>
    <scope>NUCLEOTIDE SEQUENCE [LARGE SCALE GENOMIC DNA]</scope>
</reference>
<dbReference type="GO" id="GO:0032259">
    <property type="term" value="P:methylation"/>
    <property type="evidence" value="ECO:0007669"/>
    <property type="project" value="UniProtKB-KW"/>
</dbReference>
<organism evidence="10 11">
    <name type="scientific">Candidatus Gottesmanbacteria bacterium GW2011_GWB1_49_7</name>
    <dbReference type="NCBI Taxonomy" id="1618448"/>
    <lineage>
        <taxon>Bacteria</taxon>
        <taxon>Candidatus Gottesmaniibacteriota</taxon>
    </lineage>
</organism>
<dbReference type="Pfam" id="PF01555">
    <property type="entry name" value="N6_N4_Mtase"/>
    <property type="match status" value="1"/>
</dbReference>
<dbReference type="PRINTS" id="PR00508">
    <property type="entry name" value="S21N4MTFRASE"/>
</dbReference>
<proteinExistence type="inferred from homology"/>
<dbReference type="PROSITE" id="PS00093">
    <property type="entry name" value="N4_MTASE"/>
    <property type="match status" value="1"/>
</dbReference>
<evidence type="ECO:0000256" key="1">
    <source>
        <dbReference type="ARBA" id="ARBA00010203"/>
    </source>
</evidence>
<dbReference type="PATRIC" id="fig|1618448.3.peg.159"/>
<dbReference type="InterPro" id="IPR001091">
    <property type="entry name" value="RM_Methyltransferase"/>
</dbReference>
<dbReference type="InterPro" id="IPR002941">
    <property type="entry name" value="DNA_methylase_N4/N6"/>
</dbReference>
<evidence type="ECO:0000256" key="3">
    <source>
        <dbReference type="ARBA" id="ARBA00022679"/>
    </source>
</evidence>
<evidence type="ECO:0000256" key="2">
    <source>
        <dbReference type="ARBA" id="ARBA00022603"/>
    </source>
</evidence>
<dbReference type="Proteomes" id="UP000034588">
    <property type="component" value="Unassembled WGS sequence"/>
</dbReference>
<evidence type="ECO:0000256" key="8">
    <source>
        <dbReference type="RuleBase" id="RU362026"/>
    </source>
</evidence>
<evidence type="ECO:0000256" key="7">
    <source>
        <dbReference type="ARBA" id="ARBA00049120"/>
    </source>
</evidence>
<dbReference type="PANTHER" id="PTHR13370">
    <property type="entry name" value="RNA METHYLASE-RELATED"/>
    <property type="match status" value="1"/>
</dbReference>
<protein>
    <recommendedName>
        <fullName evidence="8">Methyltransferase</fullName>
        <ecNumber evidence="8">2.1.1.-</ecNumber>
    </recommendedName>
</protein>
<dbReference type="InterPro" id="IPR017985">
    <property type="entry name" value="MeTrfase_CN4_CS"/>
</dbReference>
<evidence type="ECO:0000313" key="11">
    <source>
        <dbReference type="Proteomes" id="UP000034588"/>
    </source>
</evidence>
<dbReference type="AlphaFoldDB" id="A0A0G1Z363"/>
<feature type="domain" description="DNA methylase N-4/N-6" evidence="9">
    <location>
        <begin position="28"/>
        <end position="271"/>
    </location>
</feature>
<comment type="catalytic activity">
    <reaction evidence="7">
        <text>a 2'-deoxycytidine in DNA + S-adenosyl-L-methionine = an N(4)-methyl-2'-deoxycytidine in DNA + S-adenosyl-L-homocysteine + H(+)</text>
        <dbReference type="Rhea" id="RHEA:16857"/>
        <dbReference type="Rhea" id="RHEA-COMP:11369"/>
        <dbReference type="Rhea" id="RHEA-COMP:13674"/>
        <dbReference type="ChEBI" id="CHEBI:15378"/>
        <dbReference type="ChEBI" id="CHEBI:57856"/>
        <dbReference type="ChEBI" id="CHEBI:59789"/>
        <dbReference type="ChEBI" id="CHEBI:85452"/>
        <dbReference type="ChEBI" id="CHEBI:137933"/>
        <dbReference type="EC" id="2.1.1.113"/>
    </reaction>
</comment>
<keyword evidence="4" id="KW-0949">S-adenosyl-L-methionine</keyword>
<keyword evidence="6" id="KW-0238">DNA-binding</keyword>
<dbReference type="GO" id="GO:0009307">
    <property type="term" value="P:DNA restriction-modification system"/>
    <property type="evidence" value="ECO:0007669"/>
    <property type="project" value="UniProtKB-KW"/>
</dbReference>
<dbReference type="PANTHER" id="PTHR13370:SF3">
    <property type="entry name" value="TRNA (GUANINE(10)-N2)-METHYLTRANSFERASE HOMOLOG"/>
    <property type="match status" value="1"/>
</dbReference>
<name>A0A0G1Z363_9BACT</name>
<dbReference type="GO" id="GO:0003677">
    <property type="term" value="F:DNA binding"/>
    <property type="evidence" value="ECO:0007669"/>
    <property type="project" value="UniProtKB-KW"/>
</dbReference>